<organism evidence="3 4">
    <name type="scientific">Microbulbifer epialgicus</name>
    <dbReference type="NCBI Taxonomy" id="393907"/>
    <lineage>
        <taxon>Bacteria</taxon>
        <taxon>Pseudomonadati</taxon>
        <taxon>Pseudomonadota</taxon>
        <taxon>Gammaproteobacteria</taxon>
        <taxon>Cellvibrionales</taxon>
        <taxon>Microbulbiferaceae</taxon>
        <taxon>Microbulbifer</taxon>
    </lineage>
</organism>
<evidence type="ECO:0000313" key="3">
    <source>
        <dbReference type="EMBL" id="MFA0813884.1"/>
    </source>
</evidence>
<dbReference type="InterPro" id="IPR007049">
    <property type="entry name" value="Carb-sel_porin_OprB"/>
</dbReference>
<dbReference type="Gene3D" id="2.40.160.180">
    <property type="entry name" value="Carbohydrate-selective porin OprB"/>
    <property type="match status" value="1"/>
</dbReference>
<keyword evidence="4" id="KW-1185">Reference proteome</keyword>
<dbReference type="PANTHER" id="PTHR37944">
    <property type="entry name" value="PORIN B"/>
    <property type="match status" value="1"/>
</dbReference>
<dbReference type="InterPro" id="IPR052932">
    <property type="entry name" value="OprB_Porin"/>
</dbReference>
<reference evidence="3 4" key="1">
    <citation type="submission" date="2024-08" db="EMBL/GenBank/DDBJ databases">
        <authorList>
            <person name="Ishaq N."/>
        </authorList>
    </citation>
    <scope>NUCLEOTIDE SEQUENCE [LARGE SCALE GENOMIC DNA]</scope>
    <source>
        <strain evidence="3 4">DSM 18651</strain>
    </source>
</reference>
<sequence length="434" mass="48310">MQHKLEWVTALIVIVCATSLQDTSAQNFEDAAPSYSYCLRPSLLDWPGGLKQAFRERGIKVDAWLTEFYQGVLIGDGDKTWQYGGKGDLIVNLDMSKLGLWRGLSVNVHQEWIFGDDTNDLGNGELLPLNTALAFPRLGGSDRETSIILSQAIGDRYSLALGKFYMFDVAAKKPLIGGGGLDTFMNIGLAAPVSGVTPPYLFGAIGKVKADYATFTLMVYDPRNAQTREVIRSPFAEGKTTSLSATFPTKINDQKGFYTARGVYSSKKGLNLSTIPSLLDLPAASEFILTRKGYWYLSTSVQQYLYHYPDNPDIGWGLFAEGAISDGNPNPLKWHFLAGVGGQGLFPGRQQDRWGIGYFKYGLSNQLIKGLARIGSSMPFNPEFFIRDEQGVELFYNMHLAPWLRITGDLQWVRPHEVSRKRISVAALRWQIRF</sequence>
<dbReference type="Proteomes" id="UP001569428">
    <property type="component" value="Unassembled WGS sequence"/>
</dbReference>
<dbReference type="EMBL" id="JBGMEK010000160">
    <property type="protein sequence ID" value="MFA0813884.1"/>
    <property type="molecule type" value="Genomic_DNA"/>
</dbReference>
<dbReference type="RefSeq" id="WP_371841719.1">
    <property type="nucleotide sequence ID" value="NZ_JBGMEK010000160.1"/>
</dbReference>
<dbReference type="PANTHER" id="PTHR37944:SF1">
    <property type="entry name" value="PORIN B"/>
    <property type="match status" value="1"/>
</dbReference>
<proteinExistence type="inferred from homology"/>
<protein>
    <submittedName>
        <fullName evidence="3">Carbohydrate porin</fullName>
    </submittedName>
</protein>
<dbReference type="InterPro" id="IPR038673">
    <property type="entry name" value="OprB_sf"/>
</dbReference>
<comment type="similarity">
    <text evidence="1 2">Belongs to the OprB family.</text>
</comment>
<gene>
    <name evidence="3" type="ORF">ACCI49_23725</name>
</gene>
<accession>A0ABV4P6B8</accession>
<evidence type="ECO:0000256" key="2">
    <source>
        <dbReference type="RuleBase" id="RU363072"/>
    </source>
</evidence>
<name>A0ABV4P6B8_9GAMM</name>
<comment type="caution">
    <text evidence="3">The sequence shown here is derived from an EMBL/GenBank/DDBJ whole genome shotgun (WGS) entry which is preliminary data.</text>
</comment>
<evidence type="ECO:0000313" key="4">
    <source>
        <dbReference type="Proteomes" id="UP001569428"/>
    </source>
</evidence>
<evidence type="ECO:0000256" key="1">
    <source>
        <dbReference type="ARBA" id="ARBA00008769"/>
    </source>
</evidence>
<dbReference type="Pfam" id="PF04966">
    <property type="entry name" value="OprB"/>
    <property type="match status" value="1"/>
</dbReference>